<evidence type="ECO:0000256" key="1">
    <source>
        <dbReference type="SAM" id="Coils"/>
    </source>
</evidence>
<dbReference type="KEGG" id="vhl:BME96_06225"/>
<evidence type="ECO:0000313" key="5">
    <source>
        <dbReference type="Proteomes" id="UP000621631"/>
    </source>
</evidence>
<dbReference type="EMBL" id="JACWEZ010000002">
    <property type="protein sequence ID" value="MBD1222148.1"/>
    <property type="molecule type" value="Genomic_DNA"/>
</dbReference>
<protein>
    <submittedName>
        <fullName evidence="2">Uncharacterized protein</fullName>
    </submittedName>
</protein>
<dbReference type="Proteomes" id="UP000182945">
    <property type="component" value="Chromosome"/>
</dbReference>
<organism evidence="2 4">
    <name type="scientific">Virgibacillus halodenitrificans</name>
    <name type="common">Bacillus halodenitrificans</name>
    <dbReference type="NCBI Taxonomy" id="1482"/>
    <lineage>
        <taxon>Bacteria</taxon>
        <taxon>Bacillati</taxon>
        <taxon>Bacillota</taxon>
        <taxon>Bacilli</taxon>
        <taxon>Bacillales</taxon>
        <taxon>Bacillaceae</taxon>
        <taxon>Virgibacillus</taxon>
    </lineage>
</organism>
<gene>
    <name evidence="2" type="ORF">BME96_06225</name>
    <name evidence="3" type="ORF">IC602_05965</name>
</gene>
<keyword evidence="1" id="KW-0175">Coiled coil</keyword>
<dbReference type="GeneID" id="71513977"/>
<dbReference type="Proteomes" id="UP000621631">
    <property type="component" value="Unassembled WGS sequence"/>
</dbReference>
<sequence length="79" mass="9182">MESQIITMLTDLDKEMKSMRSEMNQEISEMNKRFDAIDAKLDSIVEGFGFTTTSSDFDFLLSKVNELEMEVYKLKKKSL</sequence>
<evidence type="ECO:0000313" key="4">
    <source>
        <dbReference type="Proteomes" id="UP000182945"/>
    </source>
</evidence>
<evidence type="ECO:0000313" key="2">
    <source>
        <dbReference type="EMBL" id="APC47791.1"/>
    </source>
</evidence>
<name>A0AAC9IXJ0_VIRHA</name>
<accession>A0AAC9IXJ0</accession>
<evidence type="ECO:0000313" key="3">
    <source>
        <dbReference type="EMBL" id="MBD1222148.1"/>
    </source>
</evidence>
<reference evidence="3 5" key="2">
    <citation type="submission" date="2020-09" db="EMBL/GenBank/DDBJ databases">
        <title>Draft Genome Sequences of Oil-Oxidizing Bacteria Halomonas titanicae, Marinobacter lutaoensis, and Virgibacillus halodenitrificans Isolated from Highly Saline Environments.</title>
        <authorList>
            <person name="Grouzdev D.S."/>
            <person name="Sokolova D.S."/>
            <person name="Semenova E.M."/>
            <person name="Borzenkov I.A."/>
            <person name="Bidzhieva S.K."/>
            <person name="Poltaraus A.B."/>
            <person name="Nazina T.N."/>
        </authorList>
    </citation>
    <scope>NUCLEOTIDE SEQUENCE [LARGE SCALE GENOMIC DNA]</scope>
    <source>
        <strain evidence="3 5">VKM B-3472D</strain>
    </source>
</reference>
<dbReference type="EMBL" id="CP017962">
    <property type="protein sequence ID" value="APC47791.1"/>
    <property type="molecule type" value="Genomic_DNA"/>
</dbReference>
<feature type="coiled-coil region" evidence="1">
    <location>
        <begin position="9"/>
        <end position="40"/>
    </location>
</feature>
<reference evidence="2 4" key="1">
    <citation type="submission" date="2016-11" db="EMBL/GenBank/DDBJ databases">
        <title>Complete genome sequencing of Virgibacillus halodenitrificans PDB-F2.</title>
        <authorList>
            <person name="Sun Z."/>
            <person name="Zhou Y."/>
            <person name="Li H."/>
        </authorList>
    </citation>
    <scope>NUCLEOTIDE SEQUENCE [LARGE SCALE GENOMIC DNA]</scope>
    <source>
        <strain evidence="2 4">PDB-F2</strain>
    </source>
</reference>
<proteinExistence type="predicted"/>
<dbReference type="AlphaFoldDB" id="A0AAC9IXJ0"/>
<dbReference type="RefSeq" id="WP_019377188.1">
    <property type="nucleotide sequence ID" value="NZ_CP017962.1"/>
</dbReference>
<dbReference type="Gene3D" id="1.20.58.130">
    <property type="match status" value="1"/>
</dbReference>
<keyword evidence="5" id="KW-1185">Reference proteome</keyword>